<dbReference type="STRING" id="2094558.A0A314UZQ0"/>
<evidence type="ECO:0000313" key="2">
    <source>
        <dbReference type="EMBL" id="PQM42843.1"/>
    </source>
</evidence>
<organism evidence="2 3">
    <name type="scientific">Prunus yedoensis var. nudiflora</name>
    <dbReference type="NCBI Taxonomy" id="2094558"/>
    <lineage>
        <taxon>Eukaryota</taxon>
        <taxon>Viridiplantae</taxon>
        <taxon>Streptophyta</taxon>
        <taxon>Embryophyta</taxon>
        <taxon>Tracheophyta</taxon>
        <taxon>Spermatophyta</taxon>
        <taxon>Magnoliopsida</taxon>
        <taxon>eudicotyledons</taxon>
        <taxon>Gunneridae</taxon>
        <taxon>Pentapetalae</taxon>
        <taxon>rosids</taxon>
        <taxon>fabids</taxon>
        <taxon>Rosales</taxon>
        <taxon>Rosaceae</taxon>
        <taxon>Amygdaloideae</taxon>
        <taxon>Amygdaleae</taxon>
        <taxon>Prunus</taxon>
    </lineage>
</organism>
<protein>
    <submittedName>
        <fullName evidence="2">Uncharacterized protein</fullName>
    </submittedName>
</protein>
<feature type="transmembrane region" description="Helical" evidence="1">
    <location>
        <begin position="57"/>
        <end position="77"/>
    </location>
</feature>
<comment type="caution">
    <text evidence="2">The sequence shown here is derived from an EMBL/GenBank/DDBJ whole genome shotgun (WGS) entry which is preliminary data.</text>
</comment>
<dbReference type="PANTHER" id="PTHR36020">
    <property type="entry name" value="TRANSMEMBRANE PROTEIN"/>
    <property type="match status" value="1"/>
</dbReference>
<keyword evidence="1" id="KW-0472">Membrane</keyword>
<proteinExistence type="predicted"/>
<dbReference type="Proteomes" id="UP000250321">
    <property type="component" value="Unassembled WGS sequence"/>
</dbReference>
<dbReference type="EMBL" id="PJQY01002762">
    <property type="protein sequence ID" value="PQM42843.1"/>
    <property type="molecule type" value="Genomic_DNA"/>
</dbReference>
<evidence type="ECO:0000256" key="1">
    <source>
        <dbReference type="SAM" id="Phobius"/>
    </source>
</evidence>
<evidence type="ECO:0000313" key="3">
    <source>
        <dbReference type="Proteomes" id="UP000250321"/>
    </source>
</evidence>
<name>A0A314UZQ0_PRUYE</name>
<sequence>MSSGVKSTSILKATASAEKIRAAAHSVIAAAEKTSFSAMRTAFYQIMRKRQLQKIGVLPWATFGCSMATCAGLVAYGDGIECAAESLPAAPSIASLGRGIQNLHLASQEVAQRDSTRLQKSIESLMYRFKKVRTQ</sequence>
<keyword evidence="1" id="KW-1133">Transmembrane helix</keyword>
<keyword evidence="1" id="KW-0812">Transmembrane</keyword>
<accession>A0A314UZQ0</accession>
<dbReference type="AlphaFoldDB" id="A0A314UZQ0"/>
<gene>
    <name evidence="2" type="ORF">Pyn_32620</name>
</gene>
<reference evidence="2 3" key="1">
    <citation type="submission" date="2018-02" db="EMBL/GenBank/DDBJ databases">
        <title>Draft genome of wild Prunus yedoensis var. nudiflora.</title>
        <authorList>
            <person name="Baek S."/>
            <person name="Kim J.-H."/>
            <person name="Choi K."/>
            <person name="Kim G.-B."/>
            <person name="Cho A."/>
            <person name="Jang H."/>
            <person name="Shin C.-H."/>
            <person name="Yu H.-J."/>
            <person name="Mun J.-H."/>
        </authorList>
    </citation>
    <scope>NUCLEOTIDE SEQUENCE [LARGE SCALE GENOMIC DNA]</scope>
    <source>
        <strain evidence="3">cv. Jeju island</strain>
        <tissue evidence="2">Leaf</tissue>
    </source>
</reference>
<dbReference type="PANTHER" id="PTHR36020:SF1">
    <property type="entry name" value="TRANSMEMBRANE PROTEIN"/>
    <property type="match status" value="1"/>
</dbReference>
<keyword evidence="3" id="KW-1185">Reference proteome</keyword>
<dbReference type="OrthoDB" id="1908857at2759"/>